<dbReference type="Proteomes" id="UP000249757">
    <property type="component" value="Unassembled WGS sequence"/>
</dbReference>
<evidence type="ECO:0000313" key="5">
    <source>
        <dbReference type="Proteomes" id="UP000249757"/>
    </source>
</evidence>
<name>A0A2W1HCZ2_9PLEO</name>
<feature type="region of interest" description="Disordered" evidence="1">
    <location>
        <begin position="439"/>
        <end position="475"/>
    </location>
</feature>
<keyword evidence="5" id="KW-1185">Reference proteome</keyword>
<feature type="compositionally biased region" description="Low complexity" evidence="1">
    <location>
        <begin position="263"/>
        <end position="277"/>
    </location>
</feature>
<accession>A0A2W1HCZ2</accession>
<gene>
    <name evidence="3" type="ORF">Ptr86124_010171</name>
    <name evidence="2" type="ORF">PtrM4_115520</name>
</gene>
<sequence>MAPATKASCHGYFPVPNLNVPPIAAAPACTICALESHIEEIKGIQAALDSRGGIFKSKMAEPKTENGGMYADHQTWMRKWRGAKIKCCRLVEALERLRDEHPDMMEYWGIDEALYLWELAADECCKVPGYKYVGDAPEEDIALEDTKEVESTASIPIVIPAPKEDISPEDDSGWAIVTHIWKKRSQSWSLPSEDEEEKPGTENTILIELEAIEKSLAQLEAINKILARPQSFSKKPSKALAEAFGDDSDDDDGETRSTTVIKASETSSATPTSTFTPNHEHATHNMPQSESKRMSHLGPRCCKSVIINPEATLIPSDGDQIVTQPHNEHAAAEKRRHRLTWNRRSRRYSPSTWASPDGCEKYDTSCFRVSWMALERSMNRAQNKTEDDVKDNMALTEEAMGLREREKIIKEAQEAYFSGHGHARVSMLHVCWSAQEKKKRSIKKVGKSTEEDSEQNIVGETCGSGDSAESGVYRE</sequence>
<evidence type="ECO:0000256" key="1">
    <source>
        <dbReference type="SAM" id="MobiDB-lite"/>
    </source>
</evidence>
<reference evidence="3" key="3">
    <citation type="journal article" date="2022" name="bioRxiv">
        <title>A global pangenome for the wheat fungal pathogen Pyrenophora tritici-repentis and prediction of effector protein structural homology.</title>
        <authorList>
            <person name="Moolhuijzen P."/>
            <person name="See P.T."/>
            <person name="Shi G."/>
            <person name="Powell H.R."/>
            <person name="Cockram J."/>
            <person name="Jorgensen L.N."/>
            <person name="Benslimane H."/>
            <person name="Strelkov S.E."/>
            <person name="Turner J."/>
            <person name="Liu Z."/>
            <person name="Moffat C.S."/>
        </authorList>
    </citation>
    <scope>NUCLEOTIDE SEQUENCE</scope>
    <source>
        <strain evidence="3">86-124</strain>
    </source>
</reference>
<dbReference type="OMA" id="IITIIRC"/>
<protein>
    <submittedName>
        <fullName evidence="2">Uncharacterized protein</fullName>
    </submittedName>
</protein>
<evidence type="ECO:0000313" key="4">
    <source>
        <dbReference type="Proteomes" id="UP000245464"/>
    </source>
</evidence>
<dbReference type="EMBL" id="NQIK02000006">
    <property type="protein sequence ID" value="KAF7569137.1"/>
    <property type="molecule type" value="Genomic_DNA"/>
</dbReference>
<reference evidence="3" key="2">
    <citation type="submission" date="2021-05" db="EMBL/GenBank/DDBJ databases">
        <authorList>
            <person name="Moolhuijzen P.M."/>
            <person name="Moffat C.S."/>
        </authorList>
    </citation>
    <scope>NUCLEOTIDE SEQUENCE</scope>
    <source>
        <strain evidence="3">86-124</strain>
    </source>
</reference>
<dbReference type="Proteomes" id="UP000245464">
    <property type="component" value="Chromosome 6"/>
</dbReference>
<reference evidence="5" key="4">
    <citation type="journal article" date="2022" name="Microb. Genom.">
        <title>A global pangenome for the wheat fungal pathogen Pyrenophora tritici-repentis and prediction of effector protein structural homology.</title>
        <authorList>
            <person name="Moolhuijzen P.M."/>
            <person name="See P.T."/>
            <person name="Shi G."/>
            <person name="Powell H.R."/>
            <person name="Cockram J."/>
            <person name="Jorgensen L.N."/>
            <person name="Benslimane H."/>
            <person name="Strelkov S.E."/>
            <person name="Turner J."/>
            <person name="Liu Z."/>
            <person name="Moffat C.S."/>
        </authorList>
    </citation>
    <scope>NUCLEOTIDE SEQUENCE [LARGE SCALE GENOMIC DNA]</scope>
</reference>
<comment type="caution">
    <text evidence="2">The sequence shown here is derived from an EMBL/GenBank/DDBJ whole genome shotgun (WGS) entry which is preliminary data.</text>
</comment>
<evidence type="ECO:0000313" key="3">
    <source>
        <dbReference type="EMBL" id="KAI1511050.1"/>
    </source>
</evidence>
<reference evidence="2 4" key="1">
    <citation type="journal article" date="2018" name="BMC Genomics">
        <title>Comparative genomics of the wheat fungal pathogen Pyrenophora tritici-repentis reveals chromosomal variations and genome plasticity.</title>
        <authorList>
            <person name="Moolhuijzen P."/>
            <person name="See P.T."/>
            <person name="Hane J.K."/>
            <person name="Shi G."/>
            <person name="Liu Z."/>
            <person name="Oliver R.P."/>
            <person name="Moffat C.S."/>
        </authorList>
    </citation>
    <scope>NUCLEOTIDE SEQUENCE [LARGE SCALE GENOMIC DNA]</scope>
    <source>
        <strain evidence="2">M4</strain>
    </source>
</reference>
<dbReference type="AlphaFoldDB" id="A0A2W1HCZ2"/>
<organism evidence="2 4">
    <name type="scientific">Pyrenophora tritici-repentis</name>
    <dbReference type="NCBI Taxonomy" id="45151"/>
    <lineage>
        <taxon>Eukaryota</taxon>
        <taxon>Fungi</taxon>
        <taxon>Dikarya</taxon>
        <taxon>Ascomycota</taxon>
        <taxon>Pezizomycotina</taxon>
        <taxon>Dothideomycetes</taxon>
        <taxon>Pleosporomycetidae</taxon>
        <taxon>Pleosporales</taxon>
        <taxon>Pleosporineae</taxon>
        <taxon>Pleosporaceae</taxon>
        <taxon>Pyrenophora</taxon>
    </lineage>
</organism>
<dbReference type="EMBL" id="NRDI02000015">
    <property type="protein sequence ID" value="KAI1511050.1"/>
    <property type="molecule type" value="Genomic_DNA"/>
</dbReference>
<feature type="region of interest" description="Disordered" evidence="1">
    <location>
        <begin position="236"/>
        <end position="295"/>
    </location>
</feature>
<proteinExistence type="predicted"/>
<feature type="compositionally biased region" description="Acidic residues" evidence="1">
    <location>
        <begin position="244"/>
        <end position="253"/>
    </location>
</feature>
<evidence type="ECO:0000313" key="2">
    <source>
        <dbReference type="EMBL" id="KAF7569137.1"/>
    </source>
</evidence>